<dbReference type="GO" id="GO:0005783">
    <property type="term" value="C:endoplasmic reticulum"/>
    <property type="evidence" value="ECO:0007669"/>
    <property type="project" value="TreeGrafter"/>
</dbReference>
<comment type="similarity">
    <text evidence="1">Belongs to the PIGL family.</text>
</comment>
<evidence type="ECO:0000313" key="5">
    <source>
        <dbReference type="Proteomes" id="UP000053447"/>
    </source>
</evidence>
<dbReference type="RefSeq" id="XP_018229993.1">
    <property type="nucleotide sequence ID" value="XM_018373818.1"/>
</dbReference>
<protein>
    <recommendedName>
        <fullName evidence="2">N-acetylglucosaminylphosphatidylinositol deacetylase</fullName>
        <ecNumber evidence="2">3.5.1.89</ecNumber>
    </recommendedName>
</protein>
<evidence type="ECO:0000313" key="4">
    <source>
        <dbReference type="EMBL" id="KTW31003.1"/>
    </source>
</evidence>
<evidence type="ECO:0000256" key="3">
    <source>
        <dbReference type="SAM" id="Phobius"/>
    </source>
</evidence>
<gene>
    <name evidence="4" type="ORF">T551_01555</name>
</gene>
<reference evidence="5" key="1">
    <citation type="journal article" date="2016" name="Nat. Commun.">
        <title>Genome analysis of three Pneumocystis species reveals adaptation mechanisms to life exclusively in mammalian hosts.</title>
        <authorList>
            <person name="Ma L."/>
            <person name="Chen Z."/>
            <person name="Huang D.W."/>
            <person name="Kutty G."/>
            <person name="Ishihara M."/>
            <person name="Wang H."/>
            <person name="Abouelleil A."/>
            <person name="Bishop L."/>
            <person name="Davey E."/>
            <person name="Deng R."/>
            <person name="Deng X."/>
            <person name="Fan L."/>
            <person name="Fantoni G."/>
            <person name="Fitzgerald M."/>
            <person name="Gogineni E."/>
            <person name="Goldberg J.M."/>
            <person name="Handley G."/>
            <person name="Hu X."/>
            <person name="Huber C."/>
            <person name="Jiao X."/>
            <person name="Jones K."/>
            <person name="Levin J.Z."/>
            <person name="Liu Y."/>
            <person name="Macdonald P."/>
            <person name="Melnikov A."/>
            <person name="Raley C."/>
            <person name="Sassi M."/>
            <person name="Sherman B.T."/>
            <person name="Song X."/>
            <person name="Sykes S."/>
            <person name="Tran B."/>
            <person name="Walsh L."/>
            <person name="Xia Y."/>
            <person name="Yang J."/>
            <person name="Young S."/>
            <person name="Zeng Q."/>
            <person name="Zheng X."/>
            <person name="Stephens R."/>
            <person name="Nusbaum C."/>
            <person name="Birren B.W."/>
            <person name="Azadi P."/>
            <person name="Lempicki R.A."/>
            <person name="Cuomo C.A."/>
            <person name="Kovacs J.A."/>
        </authorList>
    </citation>
    <scope>NUCLEOTIDE SEQUENCE [LARGE SCALE GENOMIC DNA]</scope>
    <source>
        <strain evidence="5">RU7</strain>
    </source>
</reference>
<dbReference type="Gene3D" id="3.40.50.10320">
    <property type="entry name" value="LmbE-like"/>
    <property type="match status" value="1"/>
</dbReference>
<dbReference type="EC" id="3.5.1.89" evidence="2"/>
<dbReference type="VEuPathDB" id="FungiDB:T551_01555"/>
<accession>A0A0W4ZRK7</accession>
<dbReference type="GeneID" id="28940073"/>
<dbReference type="GO" id="GO:0006506">
    <property type="term" value="P:GPI anchor biosynthetic process"/>
    <property type="evidence" value="ECO:0007669"/>
    <property type="project" value="UniProtKB-UniPathway"/>
</dbReference>
<dbReference type="UniPathway" id="UPA00196"/>
<feature type="transmembrane region" description="Helical" evidence="3">
    <location>
        <begin position="200"/>
        <end position="216"/>
    </location>
</feature>
<proteinExistence type="inferred from homology"/>
<dbReference type="InterPro" id="IPR024078">
    <property type="entry name" value="LmbE-like_dom_sf"/>
</dbReference>
<dbReference type="SUPFAM" id="SSF102588">
    <property type="entry name" value="LmbE-like"/>
    <property type="match status" value="1"/>
</dbReference>
<keyword evidence="3" id="KW-0472">Membrane</keyword>
<organism evidence="4 5">
    <name type="scientific">Pneumocystis jirovecii (strain RU7)</name>
    <name type="common">Human pneumocystis pneumonia agent</name>
    <dbReference type="NCBI Taxonomy" id="1408657"/>
    <lineage>
        <taxon>Eukaryota</taxon>
        <taxon>Fungi</taxon>
        <taxon>Dikarya</taxon>
        <taxon>Ascomycota</taxon>
        <taxon>Taphrinomycotina</taxon>
        <taxon>Pneumocystomycetes</taxon>
        <taxon>Pneumocystaceae</taxon>
        <taxon>Pneumocystis</taxon>
    </lineage>
</organism>
<dbReference type="AlphaFoldDB" id="A0A0W4ZRK7"/>
<evidence type="ECO:0000256" key="1">
    <source>
        <dbReference type="ARBA" id="ARBA00006066"/>
    </source>
</evidence>
<dbReference type="EMBL" id="LFWA01000006">
    <property type="protein sequence ID" value="KTW31003.1"/>
    <property type="molecule type" value="Genomic_DNA"/>
</dbReference>
<dbReference type="GO" id="GO:0016020">
    <property type="term" value="C:membrane"/>
    <property type="evidence" value="ECO:0007669"/>
    <property type="project" value="GOC"/>
</dbReference>
<evidence type="ECO:0000256" key="2">
    <source>
        <dbReference type="ARBA" id="ARBA00012176"/>
    </source>
</evidence>
<keyword evidence="3" id="KW-1133">Transmembrane helix</keyword>
<dbReference type="STRING" id="1408657.A0A0W4ZRK7"/>
<dbReference type="Proteomes" id="UP000053447">
    <property type="component" value="Unassembled WGS sequence"/>
</dbReference>
<dbReference type="Pfam" id="PF02585">
    <property type="entry name" value="PIG-L"/>
    <property type="match status" value="1"/>
</dbReference>
<dbReference type="GO" id="GO:0000225">
    <property type="term" value="F:N-acetylglucosaminylphosphatidylinositol deacetylase activity"/>
    <property type="evidence" value="ECO:0007669"/>
    <property type="project" value="UniProtKB-EC"/>
</dbReference>
<keyword evidence="5" id="KW-1185">Reference proteome</keyword>
<sequence length="284" mass="33799">MDVIFIFNFTMFLCFAFFIIWRNTSFLVHFKPWFSNKKVLFLIAHPDDEVMFFGPSIFQIKNDNEIYLVCLSNGFFKKRIMKKLTYVLGNAEGLGEIRKKELIKSCNILGILPQNIKIVENSQLQDSMTSYWDPNFISQLLSEIIADKNIDILITFDHFGISKHPNHIACYHGAISFFDSLETRKTSIYVLTTVSILRKYIFFFDLFITMALYLYYKLLNTSILRLFNNKDRKDTIYFFINSPFDVFNLQKAMIEGHSSQMKWFRWLYIFTSRYMLLNELKKKK</sequence>
<feature type="transmembrane region" description="Helical" evidence="3">
    <location>
        <begin position="6"/>
        <end position="28"/>
    </location>
</feature>
<comment type="caution">
    <text evidence="4">The sequence shown here is derived from an EMBL/GenBank/DDBJ whole genome shotgun (WGS) entry which is preliminary data.</text>
</comment>
<dbReference type="PANTHER" id="PTHR12993">
    <property type="entry name" value="N-ACETYLGLUCOSAMINYL-PHOSPHATIDYLINOSITOL DE-N-ACETYLASE-RELATED"/>
    <property type="match status" value="1"/>
</dbReference>
<dbReference type="OrthoDB" id="440160at2759"/>
<name>A0A0W4ZRK7_PNEJ7</name>
<keyword evidence="3" id="KW-0812">Transmembrane</keyword>
<dbReference type="InterPro" id="IPR003737">
    <property type="entry name" value="GlcNAc_PI_deacetylase-related"/>
</dbReference>
<dbReference type="PANTHER" id="PTHR12993:SF11">
    <property type="entry name" value="N-ACETYLGLUCOSAMINYL-PHOSPHATIDYLINOSITOL DE-N-ACETYLASE"/>
    <property type="match status" value="1"/>
</dbReference>